<evidence type="ECO:0000313" key="2">
    <source>
        <dbReference type="Proteomes" id="UP000824120"/>
    </source>
</evidence>
<name>A0A9J5XIT0_SOLCO</name>
<proteinExistence type="predicted"/>
<comment type="caution">
    <text evidence="1">The sequence shown here is derived from an EMBL/GenBank/DDBJ whole genome shotgun (WGS) entry which is preliminary data.</text>
</comment>
<sequence>MLRVVSDFISFTGEFASLLRFTCRVLLLRVVMVKQTKVKQALLSCILCRVETNSHPLVSRAFYDGKSHHSFLCVSRAYPFLKLCGSLSLPDWPPKELISFLLRL</sequence>
<organism evidence="1 2">
    <name type="scientific">Solanum commersonii</name>
    <name type="common">Commerson's wild potato</name>
    <name type="synonym">Commerson's nightshade</name>
    <dbReference type="NCBI Taxonomy" id="4109"/>
    <lineage>
        <taxon>Eukaryota</taxon>
        <taxon>Viridiplantae</taxon>
        <taxon>Streptophyta</taxon>
        <taxon>Embryophyta</taxon>
        <taxon>Tracheophyta</taxon>
        <taxon>Spermatophyta</taxon>
        <taxon>Magnoliopsida</taxon>
        <taxon>eudicotyledons</taxon>
        <taxon>Gunneridae</taxon>
        <taxon>Pentapetalae</taxon>
        <taxon>asterids</taxon>
        <taxon>lamiids</taxon>
        <taxon>Solanales</taxon>
        <taxon>Solanaceae</taxon>
        <taxon>Solanoideae</taxon>
        <taxon>Solaneae</taxon>
        <taxon>Solanum</taxon>
    </lineage>
</organism>
<reference evidence="1 2" key="1">
    <citation type="submission" date="2020-09" db="EMBL/GenBank/DDBJ databases">
        <title>De no assembly of potato wild relative species, Solanum commersonii.</title>
        <authorList>
            <person name="Cho K."/>
        </authorList>
    </citation>
    <scope>NUCLEOTIDE SEQUENCE [LARGE SCALE GENOMIC DNA]</scope>
    <source>
        <strain evidence="1">LZ3.2</strain>
        <tissue evidence="1">Leaf</tissue>
    </source>
</reference>
<evidence type="ECO:0000313" key="1">
    <source>
        <dbReference type="EMBL" id="KAG5588241.1"/>
    </source>
</evidence>
<gene>
    <name evidence="1" type="ORF">H5410_048675</name>
</gene>
<dbReference type="AlphaFoldDB" id="A0A9J5XIT0"/>
<feature type="non-terminal residue" evidence="1">
    <location>
        <position position="1"/>
    </location>
</feature>
<accession>A0A9J5XIT0</accession>
<dbReference type="Proteomes" id="UP000824120">
    <property type="component" value="Chromosome 9"/>
</dbReference>
<protein>
    <submittedName>
        <fullName evidence="1">Uncharacterized protein</fullName>
    </submittedName>
</protein>
<keyword evidence="2" id="KW-1185">Reference proteome</keyword>
<dbReference type="EMBL" id="JACXVP010000009">
    <property type="protein sequence ID" value="KAG5588241.1"/>
    <property type="molecule type" value="Genomic_DNA"/>
</dbReference>